<name>X1UUN4_9ZZZZ</name>
<evidence type="ECO:0000256" key="1">
    <source>
        <dbReference type="SAM" id="MobiDB-lite"/>
    </source>
</evidence>
<dbReference type="EMBL" id="BARW01029242">
    <property type="protein sequence ID" value="GAJ07327.1"/>
    <property type="molecule type" value="Genomic_DNA"/>
</dbReference>
<feature type="non-terminal residue" evidence="2">
    <location>
        <position position="37"/>
    </location>
</feature>
<feature type="region of interest" description="Disordered" evidence="1">
    <location>
        <begin position="1"/>
        <end position="24"/>
    </location>
</feature>
<sequence length="37" mass="4166">MKHKKPVRIAPAQEDKPGGWENFHSPAFIPESILVLP</sequence>
<gene>
    <name evidence="2" type="ORF">S12H4_47037</name>
</gene>
<proteinExistence type="predicted"/>
<protein>
    <submittedName>
        <fullName evidence="2">Uncharacterized protein</fullName>
    </submittedName>
</protein>
<dbReference type="AlphaFoldDB" id="X1UUN4"/>
<accession>X1UUN4</accession>
<reference evidence="2" key="1">
    <citation type="journal article" date="2014" name="Front. Microbiol.">
        <title>High frequency of phylogenetically diverse reductive dehalogenase-homologous genes in deep subseafloor sedimentary metagenomes.</title>
        <authorList>
            <person name="Kawai M."/>
            <person name="Futagami T."/>
            <person name="Toyoda A."/>
            <person name="Takaki Y."/>
            <person name="Nishi S."/>
            <person name="Hori S."/>
            <person name="Arai W."/>
            <person name="Tsubouchi T."/>
            <person name="Morono Y."/>
            <person name="Uchiyama I."/>
            <person name="Ito T."/>
            <person name="Fujiyama A."/>
            <person name="Inagaki F."/>
            <person name="Takami H."/>
        </authorList>
    </citation>
    <scope>NUCLEOTIDE SEQUENCE</scope>
    <source>
        <strain evidence="2">Expedition CK06-06</strain>
    </source>
</reference>
<organism evidence="2">
    <name type="scientific">marine sediment metagenome</name>
    <dbReference type="NCBI Taxonomy" id="412755"/>
    <lineage>
        <taxon>unclassified sequences</taxon>
        <taxon>metagenomes</taxon>
        <taxon>ecological metagenomes</taxon>
    </lineage>
</organism>
<evidence type="ECO:0000313" key="2">
    <source>
        <dbReference type="EMBL" id="GAJ07327.1"/>
    </source>
</evidence>
<comment type="caution">
    <text evidence="2">The sequence shown here is derived from an EMBL/GenBank/DDBJ whole genome shotgun (WGS) entry which is preliminary data.</text>
</comment>